<name>M2XUX7_9MICC</name>
<dbReference type="CDD" id="cd04486">
    <property type="entry name" value="YhcR_OBF_like"/>
    <property type="match status" value="1"/>
</dbReference>
<comment type="caution">
    <text evidence="4">The sequence shown here is derived from an EMBL/GenBank/DDBJ whole genome shotgun (WGS) entry which is preliminary data.</text>
</comment>
<evidence type="ECO:0000313" key="5">
    <source>
        <dbReference type="Proteomes" id="UP000009877"/>
    </source>
</evidence>
<keyword evidence="2" id="KW-0732">Signal</keyword>
<evidence type="ECO:0000256" key="1">
    <source>
        <dbReference type="SAM" id="MobiDB-lite"/>
    </source>
</evidence>
<evidence type="ECO:0000256" key="2">
    <source>
        <dbReference type="SAM" id="SignalP"/>
    </source>
</evidence>
<feature type="signal peptide" evidence="2">
    <location>
        <begin position="1"/>
        <end position="39"/>
    </location>
</feature>
<organism evidence="4 5">
    <name type="scientific">Kocuria palustris PEL</name>
    <dbReference type="NCBI Taxonomy" id="1236550"/>
    <lineage>
        <taxon>Bacteria</taxon>
        <taxon>Bacillati</taxon>
        <taxon>Actinomycetota</taxon>
        <taxon>Actinomycetes</taxon>
        <taxon>Micrococcales</taxon>
        <taxon>Micrococcaceae</taxon>
        <taxon>Kocuria</taxon>
    </lineage>
</organism>
<reference evidence="4 5" key="1">
    <citation type="journal article" date="2014" name="Genome Announc.">
        <title>Draft Genome Sequence of Kocuria palustris PEL.</title>
        <authorList>
            <person name="Sharma G."/>
            <person name="Khatri I."/>
            <person name="Subramanian S."/>
        </authorList>
    </citation>
    <scope>NUCLEOTIDE SEQUENCE [LARGE SCALE GENOMIC DNA]</scope>
    <source>
        <strain evidence="4 5">PEL</strain>
    </source>
</reference>
<dbReference type="NCBIfam" id="NF033681">
    <property type="entry name" value="ExeM_NucH_DNase"/>
    <property type="match status" value="1"/>
</dbReference>
<dbReference type="PANTHER" id="PTHR42834:SF1">
    <property type="entry name" value="ENDONUCLEASE_EXONUCLEASE_PHOSPHATASE FAMILY PROTEIN (AFU_ORTHOLOGUE AFUA_3G09210)"/>
    <property type="match status" value="1"/>
</dbReference>
<feature type="compositionally biased region" description="Polar residues" evidence="1">
    <location>
        <begin position="136"/>
        <end position="158"/>
    </location>
</feature>
<evidence type="ECO:0000313" key="4">
    <source>
        <dbReference type="EMBL" id="EME36618.1"/>
    </source>
</evidence>
<dbReference type="SUPFAM" id="SSF56219">
    <property type="entry name" value="DNase I-like"/>
    <property type="match status" value="1"/>
</dbReference>
<feature type="region of interest" description="Disordered" evidence="1">
    <location>
        <begin position="134"/>
        <end position="161"/>
    </location>
</feature>
<dbReference type="PANTHER" id="PTHR42834">
    <property type="entry name" value="ENDONUCLEASE/EXONUCLEASE/PHOSPHATASE FAMILY PROTEIN (AFU_ORTHOLOGUE AFUA_3G09210)"/>
    <property type="match status" value="1"/>
</dbReference>
<dbReference type="SUPFAM" id="SSF74853">
    <property type="entry name" value="Lamin A/C globular tail domain"/>
    <property type="match status" value="1"/>
</dbReference>
<feature type="chain" id="PRO_5004029066" evidence="2">
    <location>
        <begin position="40"/>
        <end position="912"/>
    </location>
</feature>
<dbReference type="InterPro" id="IPR005135">
    <property type="entry name" value="Endo/exonuclease/phosphatase"/>
</dbReference>
<dbReference type="InterPro" id="IPR001322">
    <property type="entry name" value="Lamin_tail_dom"/>
</dbReference>
<sequence>MTAQKTPQHRTGRLRSAALPLAALLAIPAGLSTLAPASASPAGDEVVINEAYLSGGSANAVYSHKFVELYNPTDAPVSLDGWSLQYRSATGTAGTSNTVRLSGTIQPGEHFLVSGASNGTNGAALPAADVEAGGSLNPSGTRGTLVLSNGSQPLSLPTGSVVEGTAGAESVVDLLGYGDSNTFESAGATSPSSNSDPRSLNRTDAVDTDDNSADFSLSTQVTPASGDGSETPNPEPTPDPEPGPAQELSIAEIQGEGETTPYPDQQVSTRGVVTAVYATGGLNGYQIQTEGTGGDLGEDHGASHGIFVYAPEALDAAQLGDHVEVTGTANEFYGQTQISVPADGIEVLTAPAEAVKPAETAWPADEASREQLEGMLLQPSGEFTVSDNYSLNSYGEIGLASGEGPLRTPTDVAPHGSTEAAAVEADNAARGVLLDDGSTWNYTNLERYGDQPLPYLTLENPVRTGSTVSFDQPVVLSYGHDAWRFQPLEQVTGDTPEAVPAVFENDRSEHAAPASVGGDYTLGTFNVLNYFTSLGEDEPGCEAYTDRAGDPTTADYCDVRGAYDQDSFAQQQDKIVAAINGLDSSVVSLEEIENSAAFGKDRDQALSALVDALNADAGTQKWDYVPSPAEVPAAEDVIRTGFIYQPGEVETVGESVIHVDEANFDNAREPLAQEFRPVGGTEADDFVVVVNHFKSKGGSGSGDNADTGQGSWNGDRTRQAESMQDFAESFSEKADTERTFLVGDFNSYTHEDPMLGLYEDGYVNLAPEGQHSYWFDGQAGSLDHVLASPAAAEAVTGSDIWEINANESVGMEYSRANYNVVDLYAPDQFRASDHNPALVGIALSGSEEPSPEPTDPTDPTDPSPEPSPEPTDQPTFGHGRDLAEERKSERGRPSGDLREWVQQQRDRFTSTR</sequence>
<dbReference type="Pfam" id="PF03372">
    <property type="entry name" value="Exo_endo_phos"/>
    <property type="match status" value="1"/>
</dbReference>
<feature type="region of interest" description="Disordered" evidence="1">
    <location>
        <begin position="696"/>
        <end position="718"/>
    </location>
</feature>
<feature type="compositionally biased region" description="Pro residues" evidence="1">
    <location>
        <begin position="851"/>
        <end position="871"/>
    </location>
</feature>
<dbReference type="STRING" id="71999.KPaMU14_01875"/>
<dbReference type="PROSITE" id="PS51841">
    <property type="entry name" value="LTD"/>
    <property type="match status" value="1"/>
</dbReference>
<accession>M2XUX7</accession>
<dbReference type="AlphaFoldDB" id="M2XUX7"/>
<protein>
    <submittedName>
        <fullName evidence="4">5'-nucleotidase</fullName>
    </submittedName>
</protein>
<dbReference type="EMBL" id="ANHZ02000011">
    <property type="protein sequence ID" value="EME36618.1"/>
    <property type="molecule type" value="Genomic_DNA"/>
</dbReference>
<dbReference type="Pfam" id="PF00932">
    <property type="entry name" value="LTD"/>
    <property type="match status" value="1"/>
</dbReference>
<feature type="compositionally biased region" description="Polar residues" evidence="1">
    <location>
        <begin position="182"/>
        <end position="198"/>
    </location>
</feature>
<dbReference type="InterPro" id="IPR047971">
    <property type="entry name" value="ExeM-like"/>
</dbReference>
<dbReference type="Gene3D" id="3.60.10.10">
    <property type="entry name" value="Endonuclease/exonuclease/phosphatase"/>
    <property type="match status" value="1"/>
</dbReference>
<dbReference type="InterPro" id="IPR036415">
    <property type="entry name" value="Lamin_tail_dom_sf"/>
</dbReference>
<evidence type="ECO:0000259" key="3">
    <source>
        <dbReference type="PROSITE" id="PS51841"/>
    </source>
</evidence>
<proteinExistence type="predicted"/>
<feature type="domain" description="LTD" evidence="3">
    <location>
        <begin position="33"/>
        <end position="179"/>
    </location>
</feature>
<dbReference type="InterPro" id="IPR036691">
    <property type="entry name" value="Endo/exonu/phosph_ase_sf"/>
</dbReference>
<dbReference type="RefSeq" id="WP_006214707.1">
    <property type="nucleotide sequence ID" value="NZ_ANHZ02000011.1"/>
</dbReference>
<feature type="compositionally biased region" description="Polar residues" evidence="1">
    <location>
        <begin position="702"/>
        <end position="714"/>
    </location>
</feature>
<dbReference type="CDD" id="cd10283">
    <property type="entry name" value="MnuA_DNase1-like"/>
    <property type="match status" value="1"/>
</dbReference>
<feature type="region of interest" description="Disordered" evidence="1">
    <location>
        <begin position="842"/>
        <end position="912"/>
    </location>
</feature>
<feature type="region of interest" description="Disordered" evidence="1">
    <location>
        <begin position="182"/>
        <end position="246"/>
    </location>
</feature>
<dbReference type="Proteomes" id="UP000009877">
    <property type="component" value="Unassembled WGS sequence"/>
</dbReference>
<feature type="compositionally biased region" description="Polar residues" evidence="1">
    <location>
        <begin position="213"/>
        <end position="223"/>
    </location>
</feature>
<feature type="compositionally biased region" description="Basic and acidic residues" evidence="1">
    <location>
        <begin position="878"/>
        <end position="912"/>
    </location>
</feature>
<keyword evidence="5" id="KW-1185">Reference proteome</keyword>
<dbReference type="Gene3D" id="2.60.40.1260">
    <property type="entry name" value="Lamin Tail domain"/>
    <property type="match status" value="1"/>
</dbReference>
<gene>
    <name evidence="4" type="ORF">C884_00292</name>
</gene>
<feature type="compositionally biased region" description="Pro residues" evidence="1">
    <location>
        <begin position="233"/>
        <end position="243"/>
    </location>
</feature>